<evidence type="ECO:0000256" key="2">
    <source>
        <dbReference type="ARBA" id="ARBA00022448"/>
    </source>
</evidence>
<feature type="domain" description="Electron transfer flavoprotein alpha/beta-subunit N-terminal" evidence="8">
    <location>
        <begin position="11"/>
        <end position="205"/>
    </location>
</feature>
<evidence type="ECO:0000256" key="7">
    <source>
        <dbReference type="SAM" id="MobiDB-lite"/>
    </source>
</evidence>
<dbReference type="GO" id="GO:0050660">
    <property type="term" value="F:flavin adenine dinucleotide binding"/>
    <property type="evidence" value="ECO:0007669"/>
    <property type="project" value="InterPro"/>
</dbReference>
<evidence type="ECO:0000256" key="4">
    <source>
        <dbReference type="ARBA" id="ARBA00022827"/>
    </source>
</evidence>
<dbReference type="Gene3D" id="3.40.50.620">
    <property type="entry name" value="HUPs"/>
    <property type="match status" value="1"/>
</dbReference>
<evidence type="ECO:0000313" key="9">
    <source>
        <dbReference type="EMBL" id="QTX32588.1"/>
    </source>
</evidence>
<evidence type="ECO:0000256" key="5">
    <source>
        <dbReference type="ARBA" id="ARBA00022982"/>
    </source>
</evidence>
<organism evidence="9 10">
    <name type="scientific">Aminithiophilus ramosus</name>
    <dbReference type="NCBI Taxonomy" id="3029084"/>
    <lineage>
        <taxon>Bacteria</taxon>
        <taxon>Thermotogati</taxon>
        <taxon>Synergistota</taxon>
        <taxon>Synergistia</taxon>
        <taxon>Synergistales</taxon>
        <taxon>Aminithiophilaceae</taxon>
        <taxon>Aminithiophilus</taxon>
    </lineage>
</organism>
<dbReference type="KEGG" id="aram:KAR29_01200"/>
<accession>A0A9Q7EVN5</accession>
<dbReference type="InterPro" id="IPR014729">
    <property type="entry name" value="Rossmann-like_a/b/a_fold"/>
</dbReference>
<reference evidence="10" key="1">
    <citation type="submission" date="2021-04" db="EMBL/GenBank/DDBJ databases">
        <title>A novel Synergistetes isolate from a pyrite-forming mixed culture.</title>
        <authorList>
            <person name="Bunk B."/>
            <person name="Sproer C."/>
            <person name="Spring S."/>
            <person name="Pester M."/>
        </authorList>
    </citation>
    <scope>NUCLEOTIDE SEQUENCE [LARGE SCALE GENOMIC DNA]</scope>
    <source>
        <strain evidence="10">J.5.4.2-T.3.5.2</strain>
    </source>
</reference>
<dbReference type="PANTHER" id="PTHR43153">
    <property type="entry name" value="ELECTRON TRANSFER FLAVOPROTEIN ALPHA"/>
    <property type="match status" value="1"/>
</dbReference>
<dbReference type="InterPro" id="IPR014731">
    <property type="entry name" value="ETF_asu_C"/>
</dbReference>
<dbReference type="EMBL" id="CP072943">
    <property type="protein sequence ID" value="QTX32588.1"/>
    <property type="molecule type" value="Genomic_DNA"/>
</dbReference>
<dbReference type="Gene3D" id="3.40.50.1220">
    <property type="entry name" value="TPP-binding domain"/>
    <property type="match status" value="1"/>
</dbReference>
<feature type="binding site" evidence="6">
    <location>
        <position position="225"/>
    </location>
    <ligand>
        <name>FAD</name>
        <dbReference type="ChEBI" id="CHEBI:57692"/>
    </ligand>
</feature>
<gene>
    <name evidence="9" type="ORF">KAR29_01200</name>
</gene>
<feature type="binding site" evidence="6">
    <location>
        <begin position="281"/>
        <end position="288"/>
    </location>
    <ligand>
        <name>FAD</name>
        <dbReference type="ChEBI" id="CHEBI:57692"/>
    </ligand>
</feature>
<keyword evidence="2" id="KW-0813">Transport</keyword>
<feature type="binding site" evidence="6">
    <location>
        <begin position="250"/>
        <end position="251"/>
    </location>
    <ligand>
        <name>FAD</name>
        <dbReference type="ChEBI" id="CHEBI:57692"/>
    </ligand>
</feature>
<dbReference type="GO" id="GO:0033539">
    <property type="term" value="P:fatty acid beta-oxidation using acyl-CoA dehydrogenase"/>
    <property type="evidence" value="ECO:0007669"/>
    <property type="project" value="TreeGrafter"/>
</dbReference>
<evidence type="ECO:0000256" key="6">
    <source>
        <dbReference type="PIRSR" id="PIRSR000089-1"/>
    </source>
</evidence>
<dbReference type="RefSeq" id="WP_274373835.1">
    <property type="nucleotide sequence ID" value="NZ_CP072943.1"/>
</dbReference>
<evidence type="ECO:0000313" key="10">
    <source>
        <dbReference type="Proteomes" id="UP000671879"/>
    </source>
</evidence>
<sequence length="339" mass="37179">MTENRGRHSGVWIVAEQREGKVRSVSYELLNWGRGLADGRKAPLSALLFGRDLDEEEVLSLIRRGADRVYLVDDPAFEHFLAEPYGRALTWLIERFRPEIVLAAATTTGRTIMPLAAARLRAGLTADCTELALDGESGDLLQTRPAIGGNILATIRTPRARPQMATVRPRSRAQASEDESRQGTVVRVDLPEACRLSPVRFEGFVPDRSQERPLEDADIIVAGGRGLKKGDNFSLVRDVARALGGEVGASRDAVDQGWIDYPHQIGLSGKTVAPRLYMACGISGSIQHLAGMQTAEVIVAVNRDPEAPIFNVADFAIVGDLFDVLPALRERLETRRRRP</sequence>
<dbReference type="SUPFAM" id="SSF52467">
    <property type="entry name" value="DHS-like NAD/FAD-binding domain"/>
    <property type="match status" value="1"/>
</dbReference>
<keyword evidence="5" id="KW-0249">Electron transport</keyword>
<dbReference type="FunFam" id="3.40.50.1220:FF:000001">
    <property type="entry name" value="Electron transfer flavoprotein, alpha subunit"/>
    <property type="match status" value="1"/>
</dbReference>
<evidence type="ECO:0000256" key="3">
    <source>
        <dbReference type="ARBA" id="ARBA00022630"/>
    </source>
</evidence>
<comment type="cofactor">
    <cofactor evidence="6">
        <name>FAD</name>
        <dbReference type="ChEBI" id="CHEBI:57692"/>
    </cofactor>
    <text evidence="6">Binds 1 FAD per dimer.</text>
</comment>
<dbReference type="InterPro" id="IPR001308">
    <property type="entry name" value="ETF_a/FixB"/>
</dbReference>
<dbReference type="PANTHER" id="PTHR43153:SF1">
    <property type="entry name" value="ELECTRON TRANSFER FLAVOPROTEIN SUBUNIT ALPHA, MITOCHONDRIAL"/>
    <property type="match status" value="1"/>
</dbReference>
<feature type="binding site" evidence="6">
    <location>
        <begin position="264"/>
        <end position="268"/>
    </location>
    <ligand>
        <name>FAD</name>
        <dbReference type="ChEBI" id="CHEBI:57692"/>
    </ligand>
</feature>
<dbReference type="SUPFAM" id="SSF52402">
    <property type="entry name" value="Adenine nucleotide alpha hydrolases-like"/>
    <property type="match status" value="1"/>
</dbReference>
<keyword evidence="10" id="KW-1185">Reference proteome</keyword>
<dbReference type="InterPro" id="IPR033947">
    <property type="entry name" value="ETF_alpha_N"/>
</dbReference>
<dbReference type="AlphaFoldDB" id="A0A9Q7EVN5"/>
<dbReference type="InterPro" id="IPR029035">
    <property type="entry name" value="DHS-like_NAD/FAD-binding_dom"/>
</dbReference>
<dbReference type="InterPro" id="IPR014730">
    <property type="entry name" value="ETF_a/b_N"/>
</dbReference>
<dbReference type="PROSITE" id="PS00696">
    <property type="entry name" value="ETF_ALPHA"/>
    <property type="match status" value="1"/>
</dbReference>
<dbReference type="Pfam" id="PF00766">
    <property type="entry name" value="ETF_alpha"/>
    <property type="match status" value="1"/>
</dbReference>
<evidence type="ECO:0000256" key="1">
    <source>
        <dbReference type="ARBA" id="ARBA00005817"/>
    </source>
</evidence>
<feature type="region of interest" description="Disordered" evidence="7">
    <location>
        <begin position="160"/>
        <end position="184"/>
    </location>
</feature>
<keyword evidence="4 6" id="KW-0274">FAD</keyword>
<feature type="binding site" evidence="6">
    <location>
        <position position="302"/>
    </location>
    <ligand>
        <name>FAD</name>
        <dbReference type="ChEBI" id="CHEBI:57692"/>
    </ligand>
</feature>
<proteinExistence type="inferred from homology"/>
<dbReference type="CDD" id="cd01715">
    <property type="entry name" value="ETF_alpha"/>
    <property type="match status" value="1"/>
</dbReference>
<dbReference type="GO" id="GO:0009055">
    <property type="term" value="F:electron transfer activity"/>
    <property type="evidence" value="ECO:0007669"/>
    <property type="project" value="InterPro"/>
</dbReference>
<dbReference type="SMART" id="SM00893">
    <property type="entry name" value="ETF"/>
    <property type="match status" value="1"/>
</dbReference>
<dbReference type="PIRSF" id="PIRSF000089">
    <property type="entry name" value="Electra_flavoP_a"/>
    <property type="match status" value="1"/>
</dbReference>
<name>A0A9Q7EVN5_9BACT</name>
<evidence type="ECO:0000259" key="8">
    <source>
        <dbReference type="SMART" id="SM00893"/>
    </source>
</evidence>
<dbReference type="Pfam" id="PF01012">
    <property type="entry name" value="ETF"/>
    <property type="match status" value="1"/>
</dbReference>
<dbReference type="Proteomes" id="UP000671879">
    <property type="component" value="Chromosome"/>
</dbReference>
<protein>
    <submittedName>
        <fullName evidence="9">Electron transfer flavoprotein subunit alpha/FixB family protein</fullName>
    </submittedName>
</protein>
<comment type="similarity">
    <text evidence="1">Belongs to the ETF alpha-subunit/FixB family.</text>
</comment>
<keyword evidence="3" id="KW-0285">Flavoprotein</keyword>
<dbReference type="InterPro" id="IPR018206">
    <property type="entry name" value="ETF_asu_C_CS"/>
</dbReference>